<evidence type="ECO:0000313" key="2">
    <source>
        <dbReference type="Proteomes" id="UP000190367"/>
    </source>
</evidence>
<dbReference type="AlphaFoldDB" id="A0A1T4SU37"/>
<name>A0A1T4SU37_9BACT</name>
<protein>
    <submittedName>
        <fullName evidence="1">Uncharacterized protein</fullName>
    </submittedName>
</protein>
<evidence type="ECO:0000313" key="1">
    <source>
        <dbReference type="EMBL" id="SKA31411.1"/>
    </source>
</evidence>
<proteinExistence type="predicted"/>
<accession>A0A1T4SU37</accession>
<dbReference type="EMBL" id="FUWZ01000003">
    <property type="protein sequence ID" value="SKA31411.1"/>
    <property type="molecule type" value="Genomic_DNA"/>
</dbReference>
<reference evidence="2" key="1">
    <citation type="submission" date="2017-02" db="EMBL/GenBank/DDBJ databases">
        <authorList>
            <person name="Varghese N."/>
            <person name="Submissions S."/>
        </authorList>
    </citation>
    <scope>NUCLEOTIDE SEQUENCE [LARGE SCALE GENOMIC DNA]</scope>
    <source>
        <strain evidence="2">DSM 22224</strain>
    </source>
</reference>
<keyword evidence="2" id="KW-1185">Reference proteome</keyword>
<gene>
    <name evidence="1" type="ORF">SAMN04488128_103472</name>
</gene>
<organism evidence="1 2">
    <name type="scientific">Chitinophaga eiseniae</name>
    <dbReference type="NCBI Taxonomy" id="634771"/>
    <lineage>
        <taxon>Bacteria</taxon>
        <taxon>Pseudomonadati</taxon>
        <taxon>Bacteroidota</taxon>
        <taxon>Chitinophagia</taxon>
        <taxon>Chitinophagales</taxon>
        <taxon>Chitinophagaceae</taxon>
        <taxon>Chitinophaga</taxon>
    </lineage>
</organism>
<sequence>MGIFSINQTGPEELRPCLINKVKEYFEGFVTDNILHRNGIMLPDSRNICLIRMYF</sequence>
<dbReference type="Proteomes" id="UP000190367">
    <property type="component" value="Unassembled WGS sequence"/>
</dbReference>